<reference evidence="1" key="1">
    <citation type="submission" date="2023-09" db="EMBL/GenBank/DDBJ databases">
        <title>Arcobacter tbilisiensis sp. nov. isolated from chicken meat in Tbilisi, Georgia.</title>
        <authorList>
            <person name="Matthias R."/>
            <person name="Zautner A.E."/>
        </authorList>
    </citation>
    <scope>NUCLEOTIDE SEQUENCE</scope>
    <source>
        <strain evidence="1">LEO 107</strain>
    </source>
</reference>
<dbReference type="AlphaFoldDB" id="A0AA96CUB5"/>
<accession>A0AA96CUB5</accession>
<dbReference type="EMBL" id="CP134846">
    <property type="protein sequence ID" value="WNL16280.1"/>
    <property type="molecule type" value="Genomic_DNA"/>
</dbReference>
<name>A0AA96CUB5_9BACT</name>
<organism evidence="1">
    <name type="scientific">Arcobacter sp. AZ-2023</name>
    <dbReference type="NCBI Taxonomy" id="3074453"/>
    <lineage>
        <taxon>Bacteria</taxon>
        <taxon>Pseudomonadati</taxon>
        <taxon>Campylobacterota</taxon>
        <taxon>Epsilonproteobacteria</taxon>
        <taxon>Campylobacterales</taxon>
        <taxon>Arcobacteraceae</taxon>
        <taxon>Arcobacter</taxon>
    </lineage>
</organism>
<sequence>MNKIDIFQDKEFMALPQEKQTQVLTNYFDKNMADDDFVSLPQEKQTLIKQNFINSQLNISEQEKKKLLKKLNLI</sequence>
<evidence type="ECO:0000313" key="1">
    <source>
        <dbReference type="EMBL" id="WNL16280.1"/>
    </source>
</evidence>
<proteinExistence type="predicted"/>
<gene>
    <name evidence="1" type="ORF">RJG54_08655</name>
</gene>
<protein>
    <submittedName>
        <fullName evidence="1">Uncharacterized protein</fullName>
    </submittedName>
</protein>